<dbReference type="EMBL" id="WSRQ01000030">
    <property type="protein sequence ID" value="MVX65364.1"/>
    <property type="molecule type" value="Genomic_DNA"/>
</dbReference>
<dbReference type="Proteomes" id="UP000656077">
    <property type="component" value="Unassembled WGS sequence"/>
</dbReference>
<organism evidence="2 3">
    <name type="scientific">Clostridium chromiireducens</name>
    <dbReference type="NCBI Taxonomy" id="225345"/>
    <lineage>
        <taxon>Bacteria</taxon>
        <taxon>Bacillati</taxon>
        <taxon>Bacillota</taxon>
        <taxon>Clostridia</taxon>
        <taxon>Eubacteriales</taxon>
        <taxon>Clostridiaceae</taxon>
        <taxon>Clostridium</taxon>
    </lineage>
</organism>
<dbReference type="InterPro" id="IPR007353">
    <property type="entry name" value="DUF421"/>
</dbReference>
<name>A0A964W3K5_9CLOT</name>
<protein>
    <submittedName>
        <fullName evidence="2">DUF421 domain-containing protein</fullName>
    </submittedName>
</protein>
<evidence type="ECO:0000313" key="2">
    <source>
        <dbReference type="EMBL" id="MVX65364.1"/>
    </source>
</evidence>
<evidence type="ECO:0000259" key="1">
    <source>
        <dbReference type="Pfam" id="PF04239"/>
    </source>
</evidence>
<feature type="domain" description="YetF C-terminal" evidence="1">
    <location>
        <begin position="1"/>
        <end position="43"/>
    </location>
</feature>
<dbReference type="Pfam" id="PF04239">
    <property type="entry name" value="DUF421"/>
    <property type="match status" value="1"/>
</dbReference>
<gene>
    <name evidence="2" type="ORF">GKZ28_16860</name>
</gene>
<comment type="caution">
    <text evidence="2">The sequence shown here is derived from an EMBL/GenBank/DDBJ whole genome shotgun (WGS) entry which is preliminary data.</text>
</comment>
<dbReference type="Gene3D" id="3.30.240.20">
    <property type="entry name" value="bsu07140 like domains"/>
    <property type="match status" value="1"/>
</dbReference>
<reference evidence="2" key="1">
    <citation type="submission" date="2019-12" db="EMBL/GenBank/DDBJ databases">
        <title>Microbes associate with the intestines of laboratory mice.</title>
        <authorList>
            <person name="Navarre W."/>
            <person name="Wong E."/>
        </authorList>
    </citation>
    <scope>NUCLEOTIDE SEQUENCE</scope>
    <source>
        <strain evidence="2">NM79_F5</strain>
    </source>
</reference>
<accession>A0A964W3K5</accession>
<dbReference type="AlphaFoldDB" id="A0A964W3K5"/>
<sequence>MTIDRLETRLRQAGISSTISSINDVKYVTIEVSGQLGYELKYDKEP</sequence>
<dbReference type="InterPro" id="IPR023090">
    <property type="entry name" value="UPF0702_alpha/beta_dom_sf"/>
</dbReference>
<evidence type="ECO:0000313" key="3">
    <source>
        <dbReference type="Proteomes" id="UP000656077"/>
    </source>
</evidence>
<proteinExistence type="predicted"/>